<evidence type="ECO:0000256" key="8">
    <source>
        <dbReference type="SAM" id="SignalP"/>
    </source>
</evidence>
<comment type="similarity">
    <text evidence="7">Belongs to the TonB-dependent receptor family.</text>
</comment>
<feature type="signal peptide" evidence="8">
    <location>
        <begin position="1"/>
        <end position="31"/>
    </location>
</feature>
<feature type="chain" id="PRO_5015935632" evidence="8">
    <location>
        <begin position="32"/>
        <end position="1022"/>
    </location>
</feature>
<sequence>MRTSLRYHNTKSCLMLAAGATAVMAAASAHAQVRTFDVAEQPAATGIPQFGKQAELQILAPQGAVQGKRVNAVRGAYTVEEGLARLLRGGDLTVVSNNGRTAVLGQTASLQLTSTAPAPLIAAQAAAPAAAQEPEAAAQVEEIVVTGFRASLQSAMNIKRRASGVVDVIKAEDIADFPDANLAESIQRVPGVSIARDAGEGRQITVRGLGPQFTRVRINGVEGQSTTSGTDSSGGANRNRAFDFNVFASELFNSITVRKTASAQTEEGSLGATVDLQTGRPFDYKGATLVVSAQEGYNDLSKSWDPRLAVLASNTWFDGKLGALVSLAYTKRELLEEGHGSGGWLNGTEVGGFNKASPFAQASSASVFTPRFPRYGRLTHNQERLGITGSFQMRPNDRTLIGLDVLYSDFKATREENWLEALSFARNASQGGRPEIIARDGVVNAKGDMVYGLFDDVDVESETRFDKLDTKYSQATFTAEHEFGDRFKLSGLVGFSKSDFDNPIQTTVILNRENADGFSYDYRNNAKLPAMNFGFDVTDPLAYNFGAARSEIRLRPQGVMNKIGTAQLDGDYRINDALSLKVGVNFKKYNFNSWAQARVNESVVPALPAGVTLATLTKMVSGFGDGLGASGVPTRWAAPDLDAFAKLFDIYSGKGLFELSGATNSNARGNIRSVEEKDSAAYAQLDFRTDSLAWPIRGDVGVRYVKTKQSSTGYQLVAGAAQQTTVNRDYDDILPALNLTAEVTPDFLLRFGAAKVMTRPNLGSLTPGGSLSTVGVFSVSSGNPYLKPIRATTYDLSAEWYFAKDALLSVGLFYKDIDSYIQTSRISQPFNASGLPVSLLDGLGVSASDTFLFSQPVNTKGGPLKGVEISYQQPFSFLPGLLRHTGAIFNVTLVDSKIDYISARSPTGFVQNDLVGLSKNAFNATLYYEDEKFSARVSAAYRAKYLTAVPSGTSTNDIDGVRSTTTIDASASYAVNKRLKLTFEGLNLTDEFNDQYTDSVRNSVYVYSHTGRQFNLGLRYSF</sequence>
<evidence type="ECO:0000313" key="10">
    <source>
        <dbReference type="EMBL" id="PZR34337.1"/>
    </source>
</evidence>
<comment type="caution">
    <text evidence="10">The sequence shown here is derived from an EMBL/GenBank/DDBJ whole genome shotgun (WGS) entry which is preliminary data.</text>
</comment>
<keyword evidence="4" id="KW-0408">Iron</keyword>
<evidence type="ECO:0000256" key="4">
    <source>
        <dbReference type="ARBA" id="ARBA00023004"/>
    </source>
</evidence>
<dbReference type="RefSeq" id="WP_304277423.1">
    <property type="nucleotide sequence ID" value="NZ_QFQZ01000028.1"/>
</dbReference>
<protein>
    <submittedName>
        <fullName evidence="10">TonB-dependent receptor</fullName>
    </submittedName>
</protein>
<evidence type="ECO:0000256" key="6">
    <source>
        <dbReference type="ARBA" id="ARBA00023237"/>
    </source>
</evidence>
<evidence type="ECO:0000256" key="2">
    <source>
        <dbReference type="ARBA" id="ARBA00022448"/>
    </source>
</evidence>
<proteinExistence type="inferred from homology"/>
<dbReference type="NCBIfam" id="TIGR01782">
    <property type="entry name" value="TonB-Xanth-Caul"/>
    <property type="match status" value="1"/>
</dbReference>
<keyword evidence="3" id="KW-0406">Ion transport</keyword>
<dbReference type="EMBL" id="QFQZ01000028">
    <property type="protein sequence ID" value="PZR34337.1"/>
    <property type="molecule type" value="Genomic_DNA"/>
</dbReference>
<evidence type="ECO:0000256" key="3">
    <source>
        <dbReference type="ARBA" id="ARBA00022496"/>
    </source>
</evidence>
<reference evidence="10 11" key="1">
    <citation type="submission" date="2017-08" db="EMBL/GenBank/DDBJ databases">
        <title>Infants hospitalized years apart are colonized by the same room-sourced microbial strains.</title>
        <authorList>
            <person name="Brooks B."/>
            <person name="Olm M.R."/>
            <person name="Firek B.A."/>
            <person name="Baker R."/>
            <person name="Thomas B.C."/>
            <person name="Morowitz M.J."/>
            <person name="Banfield J.F."/>
        </authorList>
    </citation>
    <scope>NUCLEOTIDE SEQUENCE [LARGE SCALE GENOMIC DNA]</scope>
    <source>
        <strain evidence="10">S2_003_000_R2_4</strain>
    </source>
</reference>
<keyword evidence="7" id="KW-0798">TonB box</keyword>
<evidence type="ECO:0000313" key="11">
    <source>
        <dbReference type="Proteomes" id="UP000249393"/>
    </source>
</evidence>
<keyword evidence="5 7" id="KW-0472">Membrane</keyword>
<accession>A0A2W5V6H0</accession>
<dbReference type="InterPro" id="IPR012910">
    <property type="entry name" value="Plug_dom"/>
</dbReference>
<evidence type="ECO:0000256" key="7">
    <source>
        <dbReference type="RuleBase" id="RU003357"/>
    </source>
</evidence>
<dbReference type="Pfam" id="PF00593">
    <property type="entry name" value="TonB_dep_Rec_b-barrel"/>
    <property type="match status" value="1"/>
</dbReference>
<feature type="domain" description="Secretin/TonB short N-terminal" evidence="9">
    <location>
        <begin position="56"/>
        <end position="107"/>
    </location>
</feature>
<dbReference type="InterPro" id="IPR037066">
    <property type="entry name" value="Plug_dom_sf"/>
</dbReference>
<organism evidence="10 11">
    <name type="scientific">Caulobacter segnis</name>
    <dbReference type="NCBI Taxonomy" id="88688"/>
    <lineage>
        <taxon>Bacteria</taxon>
        <taxon>Pseudomonadati</taxon>
        <taxon>Pseudomonadota</taxon>
        <taxon>Alphaproteobacteria</taxon>
        <taxon>Caulobacterales</taxon>
        <taxon>Caulobacteraceae</taxon>
        <taxon>Caulobacter</taxon>
    </lineage>
</organism>
<dbReference type="InterPro" id="IPR000531">
    <property type="entry name" value="Beta-barrel_TonB"/>
</dbReference>
<dbReference type="SUPFAM" id="SSF56935">
    <property type="entry name" value="Porins"/>
    <property type="match status" value="1"/>
</dbReference>
<dbReference type="Pfam" id="PF07660">
    <property type="entry name" value="STN"/>
    <property type="match status" value="1"/>
</dbReference>
<dbReference type="CDD" id="cd01347">
    <property type="entry name" value="ligand_gated_channel"/>
    <property type="match status" value="1"/>
</dbReference>
<dbReference type="GO" id="GO:0009279">
    <property type="term" value="C:cell outer membrane"/>
    <property type="evidence" value="ECO:0007669"/>
    <property type="project" value="UniProtKB-SubCell"/>
</dbReference>
<keyword evidence="2" id="KW-0813">Transport</keyword>
<evidence type="ECO:0000256" key="1">
    <source>
        <dbReference type="ARBA" id="ARBA00004442"/>
    </source>
</evidence>
<evidence type="ECO:0000256" key="5">
    <source>
        <dbReference type="ARBA" id="ARBA00023136"/>
    </source>
</evidence>
<dbReference type="Gene3D" id="3.55.50.30">
    <property type="match status" value="1"/>
</dbReference>
<keyword evidence="6" id="KW-0998">Cell outer membrane</keyword>
<dbReference type="InterPro" id="IPR010104">
    <property type="entry name" value="TonB_rcpt_bac"/>
</dbReference>
<evidence type="ECO:0000259" key="9">
    <source>
        <dbReference type="SMART" id="SM00965"/>
    </source>
</evidence>
<dbReference type="Pfam" id="PF07715">
    <property type="entry name" value="Plug"/>
    <property type="match status" value="1"/>
</dbReference>
<dbReference type="PANTHER" id="PTHR40980">
    <property type="entry name" value="PLUG DOMAIN-CONTAINING PROTEIN"/>
    <property type="match status" value="1"/>
</dbReference>
<dbReference type="GO" id="GO:0006826">
    <property type="term" value="P:iron ion transport"/>
    <property type="evidence" value="ECO:0007669"/>
    <property type="project" value="UniProtKB-KW"/>
</dbReference>
<keyword evidence="8" id="KW-0732">Signal</keyword>
<dbReference type="Proteomes" id="UP000249393">
    <property type="component" value="Unassembled WGS sequence"/>
</dbReference>
<keyword evidence="3" id="KW-0410">Iron transport</keyword>
<dbReference type="InterPro" id="IPR011662">
    <property type="entry name" value="Secretin/TonB_short_N"/>
</dbReference>
<gene>
    <name evidence="10" type="ORF">DI526_10550</name>
</gene>
<dbReference type="PANTHER" id="PTHR40980:SF3">
    <property type="entry name" value="TONB-DEPENDENT RECEPTOR-LIKE BETA-BARREL DOMAIN-CONTAINING PROTEIN"/>
    <property type="match status" value="1"/>
</dbReference>
<dbReference type="Gene3D" id="2.40.170.20">
    <property type="entry name" value="TonB-dependent receptor, beta-barrel domain"/>
    <property type="match status" value="1"/>
</dbReference>
<dbReference type="Gene3D" id="2.170.130.10">
    <property type="entry name" value="TonB-dependent receptor, plug domain"/>
    <property type="match status" value="1"/>
</dbReference>
<dbReference type="SMART" id="SM00965">
    <property type="entry name" value="STN"/>
    <property type="match status" value="1"/>
</dbReference>
<dbReference type="AlphaFoldDB" id="A0A2W5V6H0"/>
<keyword evidence="10" id="KW-0675">Receptor</keyword>
<name>A0A2W5V6H0_9CAUL</name>
<comment type="subcellular location">
    <subcellularLocation>
        <location evidence="1 7">Cell outer membrane</location>
    </subcellularLocation>
</comment>
<dbReference type="InterPro" id="IPR036942">
    <property type="entry name" value="Beta-barrel_TonB_sf"/>
</dbReference>